<evidence type="ECO:0000313" key="5">
    <source>
        <dbReference type="Proteomes" id="UP001428774"/>
    </source>
</evidence>
<gene>
    <name evidence="4" type="ORF">ABFB10_18200</name>
</gene>
<evidence type="ECO:0000313" key="4">
    <source>
        <dbReference type="EMBL" id="MEN9062623.1"/>
    </source>
</evidence>
<dbReference type="SUPFAM" id="SSF52172">
    <property type="entry name" value="CheY-like"/>
    <property type="match status" value="1"/>
</dbReference>
<name>A0AAW9SNZ7_9RHOB</name>
<dbReference type="GO" id="GO:0000160">
    <property type="term" value="P:phosphorelay signal transduction system"/>
    <property type="evidence" value="ECO:0007669"/>
    <property type="project" value="InterPro"/>
</dbReference>
<proteinExistence type="predicted"/>
<accession>A0AAW9SNZ7</accession>
<evidence type="ECO:0000256" key="2">
    <source>
        <dbReference type="PROSITE-ProRule" id="PRU00169"/>
    </source>
</evidence>
<feature type="modified residue" description="4-aspartylphosphate" evidence="2">
    <location>
        <position position="62"/>
    </location>
</feature>
<dbReference type="InterPro" id="IPR050595">
    <property type="entry name" value="Bact_response_regulator"/>
</dbReference>
<dbReference type="Proteomes" id="UP001428774">
    <property type="component" value="Unassembled WGS sequence"/>
</dbReference>
<dbReference type="PANTHER" id="PTHR44591">
    <property type="entry name" value="STRESS RESPONSE REGULATOR PROTEIN 1"/>
    <property type="match status" value="1"/>
</dbReference>
<reference evidence="4 5" key="1">
    <citation type="submission" date="2024-05" db="EMBL/GenBank/DDBJ databases">
        <title>Genome sequence of Ponticoccus litoralis KCCM 90028.</title>
        <authorList>
            <person name="Kim J.M."/>
            <person name="Lee J.K."/>
            <person name="Choi B.J."/>
            <person name="Bayburt H."/>
            <person name="Baek J.H."/>
            <person name="Jeon C.O."/>
        </authorList>
    </citation>
    <scope>NUCLEOTIDE SEQUENCE [LARGE SCALE GENOMIC DNA]</scope>
    <source>
        <strain evidence="4 5">KCCM 90028</strain>
    </source>
</reference>
<dbReference type="InterPro" id="IPR011006">
    <property type="entry name" value="CheY-like_superfamily"/>
</dbReference>
<dbReference type="PROSITE" id="PS50110">
    <property type="entry name" value="RESPONSE_REGULATORY"/>
    <property type="match status" value="1"/>
</dbReference>
<comment type="caution">
    <text evidence="4">The sequence shown here is derived from an EMBL/GenBank/DDBJ whole genome shotgun (WGS) entry which is preliminary data.</text>
</comment>
<dbReference type="RefSeq" id="WP_347167571.1">
    <property type="nucleotide sequence ID" value="NZ_JBDNCH010000002.1"/>
</dbReference>
<dbReference type="Pfam" id="PF00072">
    <property type="entry name" value="Response_reg"/>
    <property type="match status" value="1"/>
</dbReference>
<dbReference type="AlphaFoldDB" id="A0AAW9SNZ7"/>
<evidence type="ECO:0000256" key="1">
    <source>
        <dbReference type="ARBA" id="ARBA00022553"/>
    </source>
</evidence>
<dbReference type="Gene3D" id="3.40.50.2300">
    <property type="match status" value="1"/>
</dbReference>
<dbReference type="InterPro" id="IPR001789">
    <property type="entry name" value="Sig_transdc_resp-reg_receiver"/>
</dbReference>
<protein>
    <submittedName>
        <fullName evidence="4">Response regulator</fullName>
    </submittedName>
</protein>
<dbReference type="EMBL" id="JBDNCH010000002">
    <property type="protein sequence ID" value="MEN9062623.1"/>
    <property type="molecule type" value="Genomic_DNA"/>
</dbReference>
<organism evidence="4 5">
    <name type="scientific">Ponticoccus litoralis</name>
    <dbReference type="NCBI Taxonomy" id="422297"/>
    <lineage>
        <taxon>Bacteria</taxon>
        <taxon>Pseudomonadati</taxon>
        <taxon>Pseudomonadota</taxon>
        <taxon>Alphaproteobacteria</taxon>
        <taxon>Rhodobacterales</taxon>
        <taxon>Roseobacteraceae</taxon>
        <taxon>Ponticoccus</taxon>
    </lineage>
</organism>
<sequence>MSDKKAVEKAVCLIVDDIAFDRRMMRRVVGKSCPGLPMIVAHNLGEARRRLRERTVSILFLDNSLPDGRGVDFVSELAEDRNLRRVPVIIVSDFPSPFMYAKAQAANVREVWSKREFVAPAVQRAVCTHALH</sequence>
<feature type="domain" description="Response regulatory" evidence="3">
    <location>
        <begin position="11"/>
        <end position="129"/>
    </location>
</feature>
<keyword evidence="1 2" id="KW-0597">Phosphoprotein</keyword>
<keyword evidence="5" id="KW-1185">Reference proteome</keyword>
<dbReference type="PANTHER" id="PTHR44591:SF3">
    <property type="entry name" value="RESPONSE REGULATORY DOMAIN-CONTAINING PROTEIN"/>
    <property type="match status" value="1"/>
</dbReference>
<evidence type="ECO:0000259" key="3">
    <source>
        <dbReference type="PROSITE" id="PS50110"/>
    </source>
</evidence>
<dbReference type="CDD" id="cd00156">
    <property type="entry name" value="REC"/>
    <property type="match status" value="1"/>
</dbReference>